<dbReference type="RefSeq" id="WP_205007088.1">
    <property type="nucleotide sequence ID" value="NZ_CBCRXA010000017.1"/>
</dbReference>
<feature type="domain" description="ABC transporter" evidence="4">
    <location>
        <begin position="6"/>
        <end position="229"/>
    </location>
</feature>
<dbReference type="InterPro" id="IPR003439">
    <property type="entry name" value="ABC_transporter-like_ATP-bd"/>
</dbReference>
<proteinExistence type="predicted"/>
<gene>
    <name evidence="5" type="ORF">JOC27_001985</name>
</gene>
<protein>
    <submittedName>
        <fullName evidence="5">ABC-2 type transport system ATP-binding protein</fullName>
    </submittedName>
</protein>
<dbReference type="InterPro" id="IPR003593">
    <property type="entry name" value="AAA+_ATPase"/>
</dbReference>
<dbReference type="EMBL" id="JAFBEV010000018">
    <property type="protein sequence ID" value="MBM7658532.1"/>
    <property type="molecule type" value="Genomic_DNA"/>
</dbReference>
<keyword evidence="3 5" id="KW-0067">ATP-binding</keyword>
<keyword evidence="1" id="KW-0813">Transport</keyword>
<organism evidence="5 6">
    <name type="scientific">Sporolactobacillus spathodeae</name>
    <dbReference type="NCBI Taxonomy" id="1465502"/>
    <lineage>
        <taxon>Bacteria</taxon>
        <taxon>Bacillati</taxon>
        <taxon>Bacillota</taxon>
        <taxon>Bacilli</taxon>
        <taxon>Bacillales</taxon>
        <taxon>Sporolactobacillaceae</taxon>
        <taxon>Sporolactobacillus</taxon>
    </lineage>
</organism>
<dbReference type="GO" id="GO:0005524">
    <property type="term" value="F:ATP binding"/>
    <property type="evidence" value="ECO:0007669"/>
    <property type="project" value="UniProtKB-KW"/>
</dbReference>
<name>A0ABS2Q9R3_9BACL</name>
<evidence type="ECO:0000256" key="3">
    <source>
        <dbReference type="ARBA" id="ARBA00022840"/>
    </source>
</evidence>
<dbReference type="Gene3D" id="3.40.50.300">
    <property type="entry name" value="P-loop containing nucleotide triphosphate hydrolases"/>
    <property type="match status" value="1"/>
</dbReference>
<sequence>MSEPVIEAKVLSKRYGQKQAIDQLTLQVERGSVTALLGANGAGKSTFFRMVTGLVSPDSGELTVLGRAPGWQTNRQIAYLPDRARWYKQYTTEGTLRFGEQFLPGFDSGLAKKMAEQMHLPFEMPVQGMSKGQEARLMLILCVCRDVPLIILDEPFSGIDGASRAAIMDGLIDAISERQQTLLLSTHEITEAEGLFDNVLFLSKGHLRFSGSAEALRAEFGSIDRLARQLSEEEQL</sequence>
<comment type="caution">
    <text evidence="5">The sequence shown here is derived from an EMBL/GenBank/DDBJ whole genome shotgun (WGS) entry which is preliminary data.</text>
</comment>
<keyword evidence="2" id="KW-0547">Nucleotide-binding</keyword>
<dbReference type="InterPro" id="IPR051782">
    <property type="entry name" value="ABC_Transporter_VariousFunc"/>
</dbReference>
<evidence type="ECO:0000259" key="4">
    <source>
        <dbReference type="PROSITE" id="PS50893"/>
    </source>
</evidence>
<dbReference type="PANTHER" id="PTHR42939:SF1">
    <property type="entry name" value="ABC TRANSPORTER ATP-BINDING PROTEIN ALBC-RELATED"/>
    <property type="match status" value="1"/>
</dbReference>
<evidence type="ECO:0000256" key="1">
    <source>
        <dbReference type="ARBA" id="ARBA00022448"/>
    </source>
</evidence>
<dbReference type="PROSITE" id="PS50893">
    <property type="entry name" value="ABC_TRANSPORTER_2"/>
    <property type="match status" value="1"/>
</dbReference>
<dbReference type="CDD" id="cd03230">
    <property type="entry name" value="ABC_DR_subfamily_A"/>
    <property type="match status" value="1"/>
</dbReference>
<keyword evidence="6" id="KW-1185">Reference proteome</keyword>
<dbReference type="PANTHER" id="PTHR42939">
    <property type="entry name" value="ABC TRANSPORTER ATP-BINDING PROTEIN ALBC-RELATED"/>
    <property type="match status" value="1"/>
</dbReference>
<dbReference type="Pfam" id="PF00005">
    <property type="entry name" value="ABC_tran"/>
    <property type="match status" value="1"/>
</dbReference>
<evidence type="ECO:0000256" key="2">
    <source>
        <dbReference type="ARBA" id="ARBA00022741"/>
    </source>
</evidence>
<evidence type="ECO:0000313" key="6">
    <source>
        <dbReference type="Proteomes" id="UP000823201"/>
    </source>
</evidence>
<reference evidence="5 6" key="1">
    <citation type="submission" date="2021-01" db="EMBL/GenBank/DDBJ databases">
        <title>Genomic Encyclopedia of Type Strains, Phase IV (KMG-IV): sequencing the most valuable type-strain genomes for metagenomic binning, comparative biology and taxonomic classification.</title>
        <authorList>
            <person name="Goeker M."/>
        </authorList>
    </citation>
    <scope>NUCLEOTIDE SEQUENCE [LARGE SCALE GENOMIC DNA]</scope>
    <source>
        <strain evidence="5 6">DSM 100968</strain>
    </source>
</reference>
<dbReference type="InterPro" id="IPR027417">
    <property type="entry name" value="P-loop_NTPase"/>
</dbReference>
<evidence type="ECO:0000313" key="5">
    <source>
        <dbReference type="EMBL" id="MBM7658532.1"/>
    </source>
</evidence>
<accession>A0ABS2Q9R3</accession>
<dbReference type="SUPFAM" id="SSF52540">
    <property type="entry name" value="P-loop containing nucleoside triphosphate hydrolases"/>
    <property type="match status" value="1"/>
</dbReference>
<dbReference type="Proteomes" id="UP000823201">
    <property type="component" value="Unassembled WGS sequence"/>
</dbReference>
<dbReference type="SMART" id="SM00382">
    <property type="entry name" value="AAA"/>
    <property type="match status" value="1"/>
</dbReference>